<evidence type="ECO:0000313" key="1">
    <source>
        <dbReference type="EMBL" id="PDH32261.1"/>
    </source>
</evidence>
<dbReference type="Proteomes" id="UP000219329">
    <property type="component" value="Unassembled WGS sequence"/>
</dbReference>
<proteinExistence type="predicted"/>
<reference evidence="1 2" key="1">
    <citation type="submission" date="2017-08" db="EMBL/GenBank/DDBJ databases">
        <title>Fine stratification of microbial communities through a metagenomic profile of the photic zone.</title>
        <authorList>
            <person name="Haro-Moreno J.M."/>
            <person name="Lopez-Perez M."/>
            <person name="De La Torre J."/>
            <person name="Picazo A."/>
            <person name="Camacho A."/>
            <person name="Rodriguez-Valera F."/>
        </authorList>
    </citation>
    <scope>NUCLEOTIDE SEQUENCE [LARGE SCALE GENOMIC DNA]</scope>
    <source>
        <strain evidence="1">MED-G28</strain>
    </source>
</reference>
<evidence type="ECO:0008006" key="3">
    <source>
        <dbReference type="Google" id="ProtNLM"/>
    </source>
</evidence>
<dbReference type="EMBL" id="NTJZ01000019">
    <property type="protein sequence ID" value="PDH32261.1"/>
    <property type="molecule type" value="Genomic_DNA"/>
</dbReference>
<evidence type="ECO:0000313" key="2">
    <source>
        <dbReference type="Proteomes" id="UP000219329"/>
    </source>
</evidence>
<accession>A0A2A5W7C4</accession>
<name>A0A2A5W7C4_9GAMM</name>
<gene>
    <name evidence="1" type="ORF">CNF02_12455</name>
</gene>
<organism evidence="1 2">
    <name type="scientific">OM182 bacterium MED-G28</name>
    <dbReference type="NCBI Taxonomy" id="1986256"/>
    <lineage>
        <taxon>Bacteria</taxon>
        <taxon>Pseudomonadati</taxon>
        <taxon>Pseudomonadota</taxon>
        <taxon>Gammaproteobacteria</taxon>
        <taxon>OMG group</taxon>
        <taxon>OM182 clade</taxon>
    </lineage>
</organism>
<comment type="caution">
    <text evidence="1">The sequence shown here is derived from an EMBL/GenBank/DDBJ whole genome shotgun (WGS) entry which is preliminary data.</text>
</comment>
<dbReference type="AlphaFoldDB" id="A0A2A5W7C4"/>
<sequence length="233" mass="26586">MKNIKKMILCVFCFSAYTNGYGDGIADVYWYEAKPGKVAEVEDLMREGRDIAVARGQATIVHKQNIGIGGENRFLWVDFFESYAQKAEQAYSDVGNIYTEDWKDYLDKFESSDAFTTVASYSMTSLDDINPGNYIVQVYTWEPMPGEFAKSLAAMQEAKMIFEGHGYLIDIWQHGLGSGNYLQFVMLSTSREAQAKSFQALLEDQEWAPKQQDWFDKKSYGRLVESYEVTALD</sequence>
<protein>
    <recommendedName>
        <fullName evidence="3">NIPSNAP domain-containing protein</fullName>
    </recommendedName>
</protein>